<dbReference type="PROSITE" id="PS01063">
    <property type="entry name" value="SIGMA70_ECF"/>
    <property type="match status" value="1"/>
</dbReference>
<evidence type="ECO:0000259" key="7">
    <source>
        <dbReference type="Pfam" id="PF04542"/>
    </source>
</evidence>
<dbReference type="AlphaFoldDB" id="A0A1M6ZAU7"/>
<dbReference type="InterPro" id="IPR036388">
    <property type="entry name" value="WH-like_DNA-bd_sf"/>
</dbReference>
<dbReference type="CDD" id="cd06171">
    <property type="entry name" value="Sigma70_r4"/>
    <property type="match status" value="1"/>
</dbReference>
<name>A0A1M6ZAU7_9FIRM</name>
<proteinExistence type="inferred from homology"/>
<keyword evidence="3 6" id="KW-0731">Sigma factor</keyword>
<dbReference type="InterPro" id="IPR014284">
    <property type="entry name" value="RNA_pol_sigma-70_dom"/>
</dbReference>
<reference evidence="9 10" key="1">
    <citation type="submission" date="2016-11" db="EMBL/GenBank/DDBJ databases">
        <authorList>
            <person name="Jaros S."/>
            <person name="Januszkiewicz K."/>
            <person name="Wedrychowicz H."/>
        </authorList>
    </citation>
    <scope>NUCLEOTIDE SEQUENCE [LARGE SCALE GENOMIC DNA]</scope>
    <source>
        <strain evidence="9 10">DSM 14214</strain>
    </source>
</reference>
<evidence type="ECO:0000256" key="5">
    <source>
        <dbReference type="ARBA" id="ARBA00023163"/>
    </source>
</evidence>
<dbReference type="InterPro" id="IPR013325">
    <property type="entry name" value="RNA_pol_sigma_r2"/>
</dbReference>
<dbReference type="GO" id="GO:0006352">
    <property type="term" value="P:DNA-templated transcription initiation"/>
    <property type="evidence" value="ECO:0007669"/>
    <property type="project" value="InterPro"/>
</dbReference>
<evidence type="ECO:0000256" key="2">
    <source>
        <dbReference type="ARBA" id="ARBA00023015"/>
    </source>
</evidence>
<protein>
    <recommendedName>
        <fullName evidence="6">RNA polymerase sigma factor</fullName>
    </recommendedName>
</protein>
<accession>A0A1M6ZAU7</accession>
<keyword evidence="2 6" id="KW-0805">Transcription regulation</keyword>
<dbReference type="EMBL" id="FRAH01000086">
    <property type="protein sequence ID" value="SHL27592.1"/>
    <property type="molecule type" value="Genomic_DNA"/>
</dbReference>
<dbReference type="PANTHER" id="PTHR43133:SF60">
    <property type="entry name" value="RNA POLYMERASE SIGMA FACTOR SIGV"/>
    <property type="match status" value="1"/>
</dbReference>
<evidence type="ECO:0000256" key="4">
    <source>
        <dbReference type="ARBA" id="ARBA00023125"/>
    </source>
</evidence>
<evidence type="ECO:0000313" key="10">
    <source>
        <dbReference type="Proteomes" id="UP000183975"/>
    </source>
</evidence>
<comment type="similarity">
    <text evidence="1 6">Belongs to the sigma-70 factor family. ECF subfamily.</text>
</comment>
<keyword evidence="5 6" id="KW-0804">Transcription</keyword>
<dbReference type="InterPro" id="IPR000838">
    <property type="entry name" value="RNA_pol_sigma70_ECF_CS"/>
</dbReference>
<evidence type="ECO:0000256" key="6">
    <source>
        <dbReference type="RuleBase" id="RU000716"/>
    </source>
</evidence>
<keyword evidence="10" id="KW-1185">Reference proteome</keyword>
<evidence type="ECO:0000259" key="8">
    <source>
        <dbReference type="Pfam" id="PF04545"/>
    </source>
</evidence>
<feature type="domain" description="RNA polymerase sigma-70 region 2" evidence="7">
    <location>
        <begin position="15"/>
        <end position="79"/>
    </location>
</feature>
<dbReference type="NCBIfam" id="TIGR02937">
    <property type="entry name" value="sigma70-ECF"/>
    <property type="match status" value="1"/>
</dbReference>
<dbReference type="Pfam" id="PF04545">
    <property type="entry name" value="Sigma70_r4"/>
    <property type="match status" value="1"/>
</dbReference>
<keyword evidence="4 6" id="KW-0238">DNA-binding</keyword>
<evidence type="ECO:0000313" key="9">
    <source>
        <dbReference type="EMBL" id="SHL27592.1"/>
    </source>
</evidence>
<dbReference type="InterPro" id="IPR013324">
    <property type="entry name" value="RNA_pol_sigma_r3/r4-like"/>
</dbReference>
<dbReference type="OrthoDB" id="9782703at2"/>
<dbReference type="PANTHER" id="PTHR43133">
    <property type="entry name" value="RNA POLYMERASE ECF-TYPE SIGMA FACTO"/>
    <property type="match status" value="1"/>
</dbReference>
<dbReference type="InterPro" id="IPR007630">
    <property type="entry name" value="RNA_pol_sigma70_r4"/>
</dbReference>
<evidence type="ECO:0000256" key="3">
    <source>
        <dbReference type="ARBA" id="ARBA00023082"/>
    </source>
</evidence>
<dbReference type="GO" id="GO:0016987">
    <property type="term" value="F:sigma factor activity"/>
    <property type="evidence" value="ECO:0007669"/>
    <property type="project" value="UniProtKB-KW"/>
</dbReference>
<dbReference type="InterPro" id="IPR007627">
    <property type="entry name" value="RNA_pol_sigma70_r2"/>
</dbReference>
<dbReference type="SUPFAM" id="SSF88946">
    <property type="entry name" value="Sigma2 domain of RNA polymerase sigma factors"/>
    <property type="match status" value="1"/>
</dbReference>
<dbReference type="RefSeq" id="WP_072853401.1">
    <property type="nucleotide sequence ID" value="NZ_FRAH01000086.1"/>
</dbReference>
<organism evidence="9 10">
    <name type="scientific">Anaerotignum lactatifermentans DSM 14214</name>
    <dbReference type="NCBI Taxonomy" id="1121323"/>
    <lineage>
        <taxon>Bacteria</taxon>
        <taxon>Bacillati</taxon>
        <taxon>Bacillota</taxon>
        <taxon>Clostridia</taxon>
        <taxon>Lachnospirales</taxon>
        <taxon>Anaerotignaceae</taxon>
        <taxon>Anaerotignum</taxon>
    </lineage>
</organism>
<dbReference type="Gene3D" id="1.10.1740.10">
    <property type="match status" value="1"/>
</dbReference>
<sequence length="165" mass="19233">MSQNQKEALAAYLVANQEKFYRLAFSYVRSQEAALDIVQNAVVKGLEHAESIREMAYIKTWFYRILVNESLSYMKKYGREVPLEPEQMREIPDGSKEEWQEESEMYQAVMGLPEEMKTVVVLRFYEDMTLAEIAEVTGISLSQVKYRLYTGLEKLRQQCYGEVAT</sequence>
<dbReference type="InterPro" id="IPR039425">
    <property type="entry name" value="RNA_pol_sigma-70-like"/>
</dbReference>
<dbReference type="SUPFAM" id="SSF88659">
    <property type="entry name" value="Sigma3 and sigma4 domains of RNA polymerase sigma factors"/>
    <property type="match status" value="1"/>
</dbReference>
<dbReference type="Proteomes" id="UP000183975">
    <property type="component" value="Unassembled WGS sequence"/>
</dbReference>
<dbReference type="Gene3D" id="1.10.10.10">
    <property type="entry name" value="Winged helix-like DNA-binding domain superfamily/Winged helix DNA-binding domain"/>
    <property type="match status" value="1"/>
</dbReference>
<evidence type="ECO:0000256" key="1">
    <source>
        <dbReference type="ARBA" id="ARBA00010641"/>
    </source>
</evidence>
<dbReference type="GO" id="GO:0003677">
    <property type="term" value="F:DNA binding"/>
    <property type="evidence" value="ECO:0007669"/>
    <property type="project" value="UniProtKB-KW"/>
</dbReference>
<gene>
    <name evidence="9" type="ORF">SAMN02745138_03184</name>
</gene>
<feature type="domain" description="RNA polymerase sigma-70 region 4" evidence="8">
    <location>
        <begin position="111"/>
        <end position="157"/>
    </location>
</feature>
<dbReference type="Pfam" id="PF04542">
    <property type="entry name" value="Sigma70_r2"/>
    <property type="match status" value="1"/>
</dbReference>